<accession>A0A2A2THI3</accession>
<keyword evidence="3" id="KW-1185">Reference proteome</keyword>
<dbReference type="Proteomes" id="UP000218238">
    <property type="component" value="Unassembled WGS sequence"/>
</dbReference>
<evidence type="ECO:0000256" key="1">
    <source>
        <dbReference type="SAM" id="MobiDB-lite"/>
    </source>
</evidence>
<evidence type="ECO:0000313" key="3">
    <source>
        <dbReference type="Proteomes" id="UP000218238"/>
    </source>
</evidence>
<dbReference type="EMBL" id="NTFS01000192">
    <property type="protein sequence ID" value="PAX52859.1"/>
    <property type="molecule type" value="Genomic_DNA"/>
</dbReference>
<dbReference type="RefSeq" id="WP_095722841.1">
    <property type="nucleotide sequence ID" value="NZ_NTFS01000192.1"/>
</dbReference>
<feature type="region of interest" description="Disordered" evidence="1">
    <location>
        <begin position="36"/>
        <end position="62"/>
    </location>
</feature>
<sequence length="134" mass="15670">MTDQLELFTIPLTPYRTKIIHDPYWDEITEEPENTVLTGKNNEHEDTVSTDFPVSTRHRGDGTGRIQWRTITRKSGKQYKQAWYDWQVYSKGTGKVVYRSRYIPNRLLSQIQALESEKVPVSKILQLLGVNKDE</sequence>
<protein>
    <submittedName>
        <fullName evidence="2">Uncharacterized protein</fullName>
    </submittedName>
</protein>
<dbReference type="AlphaFoldDB" id="A0A2A2THI3"/>
<dbReference type="OrthoDB" id="481219at2"/>
<gene>
    <name evidence="2" type="ORF">CK510_17020</name>
</gene>
<name>A0A2A2THI3_9CYAN</name>
<comment type="caution">
    <text evidence="2">The sequence shown here is derived from an EMBL/GenBank/DDBJ whole genome shotgun (WGS) entry which is preliminary data.</text>
</comment>
<reference evidence="2 3" key="1">
    <citation type="submission" date="2017-08" db="EMBL/GenBank/DDBJ databases">
        <title>Draft genome sequence of filamentous cyanobacterium Calothrix elsteri CCALA 953.</title>
        <authorList>
            <person name="Gagunashvili A.N."/>
            <person name="Elster J."/>
            <person name="Andresson O.S."/>
        </authorList>
    </citation>
    <scope>NUCLEOTIDE SEQUENCE [LARGE SCALE GENOMIC DNA]</scope>
    <source>
        <strain evidence="2 3">CCALA 953</strain>
    </source>
</reference>
<proteinExistence type="predicted"/>
<evidence type="ECO:0000313" key="2">
    <source>
        <dbReference type="EMBL" id="PAX52859.1"/>
    </source>
</evidence>
<organism evidence="2 3">
    <name type="scientific">Brunnivagina elsteri CCALA 953</name>
    <dbReference type="NCBI Taxonomy" id="987040"/>
    <lineage>
        <taxon>Bacteria</taxon>
        <taxon>Bacillati</taxon>
        <taxon>Cyanobacteriota</taxon>
        <taxon>Cyanophyceae</taxon>
        <taxon>Nostocales</taxon>
        <taxon>Calotrichaceae</taxon>
        <taxon>Brunnivagina</taxon>
    </lineage>
</organism>